<protein>
    <submittedName>
        <fullName evidence="2">Acetyltransferase</fullName>
    </submittedName>
</protein>
<dbReference type="RefSeq" id="WP_107821229.1">
    <property type="nucleotide sequence ID" value="NZ_QAAD01000003.1"/>
</dbReference>
<proteinExistence type="predicted"/>
<dbReference type="Pfam" id="PF13549">
    <property type="entry name" value="ATP-grasp_5"/>
    <property type="match status" value="1"/>
</dbReference>
<dbReference type="SUPFAM" id="SSF52210">
    <property type="entry name" value="Succinyl-CoA synthetase domains"/>
    <property type="match status" value="2"/>
</dbReference>
<dbReference type="Pfam" id="PF13380">
    <property type="entry name" value="CoA_binding_2"/>
    <property type="match status" value="1"/>
</dbReference>
<dbReference type="InterPro" id="IPR036291">
    <property type="entry name" value="NAD(P)-bd_dom_sf"/>
</dbReference>
<sequence>MFNQALIRPQSIVVVGASNNPAKPGGHLLQNLLQYSFGGKLYVVNPKEDSVQGVAACRSVADLPSVELAILAIPAAACVQAVRVLAEEKGTKAFIVVSAGFAESGDMGQQLENELLKLVDQHQGCLIGPNCIGVISPAYAGVFTSPVPALDPRGIDFVSGSGATAVFCLEAGMKKGLRFASVFTVGNSAQIGVEEVLQHWDESFTAESPKVKLLYLEGIRDPQKLLKHARSLRLKGCRIAAIKAGTGESGSRAALSHTGAMASPDVAVDALFRKAGIIRCYGRDELTTVAGLLLLPAMAGNKLAVITHAGGPAVMLTDCLEKGGLQVPRFPDSAQKEGLKSQLYPGSSVENPIDFLATGTAQQLGTIIDCCEHDFPEVDAMVVIFGSPGLVPVSEVYQLLSVKMKSCRKPIYPVLPSVVNANEAIREFMDAGNLVFTDEVAFGHALLKVTNAPQPMPDDRQPSKNVQLQQIIASLPDGFLPPLEAQRLLEAAGIATLGQLQADGEQQALDAAARIGFPLAMKVVGPLHKSDVGGVLLNLRSAEQVAAGFRRLMAIAGTSAVLLSPMLNGLELYIGAKYEKGFGHLIFVGLGGVWLEIMKDVQVALAPVSRTEALQLISKLKALPLLEGYRGQSGVDIGQFADLLVQVSRLVEEAPGISELDLNPIIAEGKRFSPVDIRIALNRK</sequence>
<dbReference type="AlphaFoldDB" id="A0A2T5C4R2"/>
<reference evidence="2 3" key="1">
    <citation type="submission" date="2018-04" db="EMBL/GenBank/DDBJ databases">
        <title>Genomic Encyclopedia of Archaeal and Bacterial Type Strains, Phase II (KMG-II): from individual species to whole genera.</title>
        <authorList>
            <person name="Goeker M."/>
        </authorList>
    </citation>
    <scope>NUCLEOTIDE SEQUENCE [LARGE SCALE GENOMIC DNA]</scope>
    <source>
        <strain evidence="2 3">DSM 28823</strain>
    </source>
</reference>
<dbReference type="SUPFAM" id="SSF51735">
    <property type="entry name" value="NAD(P)-binding Rossmann-fold domains"/>
    <property type="match status" value="1"/>
</dbReference>
<dbReference type="PANTHER" id="PTHR42793:SF1">
    <property type="entry name" value="PEPTIDYL-LYSINE N-ACETYLTRANSFERASE PATZ"/>
    <property type="match status" value="1"/>
</dbReference>
<dbReference type="SUPFAM" id="SSF56059">
    <property type="entry name" value="Glutathione synthetase ATP-binding domain-like"/>
    <property type="match status" value="1"/>
</dbReference>
<comment type="caution">
    <text evidence="2">The sequence shown here is derived from an EMBL/GenBank/DDBJ whole genome shotgun (WGS) entry which is preliminary data.</text>
</comment>
<dbReference type="Gene3D" id="3.30.1490.20">
    <property type="entry name" value="ATP-grasp fold, A domain"/>
    <property type="match status" value="1"/>
</dbReference>
<dbReference type="Proteomes" id="UP000243525">
    <property type="component" value="Unassembled WGS sequence"/>
</dbReference>
<dbReference type="InterPro" id="IPR013815">
    <property type="entry name" value="ATP_grasp_subdomain_1"/>
</dbReference>
<dbReference type="OrthoDB" id="9807426at2"/>
<evidence type="ECO:0000313" key="2">
    <source>
        <dbReference type="EMBL" id="PTN09846.1"/>
    </source>
</evidence>
<dbReference type="InterPro" id="IPR003781">
    <property type="entry name" value="CoA-bd"/>
</dbReference>
<organism evidence="2 3">
    <name type="scientific">Mangrovibacterium marinum</name>
    <dbReference type="NCBI Taxonomy" id="1639118"/>
    <lineage>
        <taxon>Bacteria</taxon>
        <taxon>Pseudomonadati</taxon>
        <taxon>Bacteroidota</taxon>
        <taxon>Bacteroidia</taxon>
        <taxon>Marinilabiliales</taxon>
        <taxon>Prolixibacteraceae</taxon>
        <taxon>Mangrovibacterium</taxon>
    </lineage>
</organism>
<dbReference type="EMBL" id="QAAD01000003">
    <property type="protein sequence ID" value="PTN09846.1"/>
    <property type="molecule type" value="Genomic_DNA"/>
</dbReference>
<dbReference type="GO" id="GO:0016740">
    <property type="term" value="F:transferase activity"/>
    <property type="evidence" value="ECO:0007669"/>
    <property type="project" value="UniProtKB-KW"/>
</dbReference>
<feature type="domain" description="CoA-binding" evidence="1">
    <location>
        <begin position="6"/>
        <end position="101"/>
    </location>
</feature>
<dbReference type="Gene3D" id="3.40.50.261">
    <property type="entry name" value="Succinyl-CoA synthetase domains"/>
    <property type="match status" value="2"/>
</dbReference>
<evidence type="ECO:0000259" key="1">
    <source>
        <dbReference type="SMART" id="SM00881"/>
    </source>
</evidence>
<dbReference type="InterPro" id="IPR016102">
    <property type="entry name" value="Succinyl-CoA_synth-like"/>
</dbReference>
<keyword evidence="3" id="KW-1185">Reference proteome</keyword>
<accession>A0A2T5C4R2</accession>
<dbReference type="InterPro" id="IPR032875">
    <property type="entry name" value="Succ_CoA_lig_flav_dom"/>
</dbReference>
<dbReference type="Gene3D" id="3.30.470.20">
    <property type="entry name" value="ATP-grasp fold, B domain"/>
    <property type="match status" value="1"/>
</dbReference>
<dbReference type="SMART" id="SM00881">
    <property type="entry name" value="CoA_binding"/>
    <property type="match status" value="1"/>
</dbReference>
<evidence type="ECO:0000313" key="3">
    <source>
        <dbReference type="Proteomes" id="UP000243525"/>
    </source>
</evidence>
<dbReference type="GO" id="GO:0005524">
    <property type="term" value="F:ATP binding"/>
    <property type="evidence" value="ECO:0007669"/>
    <property type="project" value="InterPro"/>
</dbReference>
<gene>
    <name evidence="2" type="ORF">C8N47_103140</name>
</gene>
<dbReference type="PANTHER" id="PTHR42793">
    <property type="entry name" value="COA BINDING DOMAIN CONTAINING PROTEIN"/>
    <property type="match status" value="1"/>
</dbReference>
<keyword evidence="2" id="KW-0808">Transferase</keyword>
<dbReference type="Gene3D" id="3.40.50.720">
    <property type="entry name" value="NAD(P)-binding Rossmann-like Domain"/>
    <property type="match status" value="1"/>
</dbReference>
<dbReference type="Pfam" id="PF13607">
    <property type="entry name" value="Succ_CoA_lig"/>
    <property type="match status" value="1"/>
</dbReference>
<name>A0A2T5C4R2_9BACT</name>